<protein>
    <submittedName>
        <fullName evidence="11">NAD(P)/FAD-dependent oxidoreductase</fullName>
    </submittedName>
</protein>
<dbReference type="Pfam" id="PF01134">
    <property type="entry name" value="GIDA"/>
    <property type="match status" value="1"/>
</dbReference>
<evidence type="ECO:0000256" key="2">
    <source>
        <dbReference type="ARBA" id="ARBA00022516"/>
    </source>
</evidence>
<dbReference type="GO" id="GO:0016628">
    <property type="term" value="F:oxidoreductase activity, acting on the CH-CH group of donors, NAD or NADP as acceptor"/>
    <property type="evidence" value="ECO:0007669"/>
    <property type="project" value="InterPro"/>
</dbReference>
<evidence type="ECO:0000256" key="1">
    <source>
        <dbReference type="ARBA" id="ARBA00001974"/>
    </source>
</evidence>
<comment type="caution">
    <text evidence="11">The sequence shown here is derived from an EMBL/GenBank/DDBJ whole genome shotgun (WGS) entry which is preliminary data.</text>
</comment>
<proteinExistence type="predicted"/>
<dbReference type="Pfam" id="PF22578">
    <property type="entry name" value="GGR_cat"/>
    <property type="match status" value="1"/>
</dbReference>
<reference evidence="11" key="1">
    <citation type="journal article" date="2020" name="mSystems">
        <title>Genome- and Community-Level Interaction Insights into Carbon Utilization and Element Cycling Functions of Hydrothermarchaeota in Hydrothermal Sediment.</title>
        <authorList>
            <person name="Zhou Z."/>
            <person name="Liu Y."/>
            <person name="Xu W."/>
            <person name="Pan J."/>
            <person name="Luo Z.H."/>
            <person name="Li M."/>
        </authorList>
    </citation>
    <scope>NUCLEOTIDE SEQUENCE [LARGE SCALE GENOMIC DNA]</scope>
    <source>
        <strain evidence="11">SpSt-464</strain>
    </source>
</reference>
<dbReference type="SUPFAM" id="SSF51905">
    <property type="entry name" value="FAD/NAD(P)-binding domain"/>
    <property type="match status" value="1"/>
</dbReference>
<organism evidence="11">
    <name type="scientific">candidate division WOR-3 bacterium</name>
    <dbReference type="NCBI Taxonomy" id="2052148"/>
    <lineage>
        <taxon>Bacteria</taxon>
        <taxon>Bacteria division WOR-3</taxon>
    </lineage>
</organism>
<sequence length="404" mass="45907">MDKNYDVIIVGGGPAGLYAAYKIEKSYKVVLFEKDDVIGEPIICAEGISNNTLKQFFKESDLPFIRNRFSKLKVKYKDLEANVDIPDMGLIIDRSKFEKYIADKVKKENNFEIKTGSFVVDAKIENDHVKVILENGEEYFGKILIIADGVESYLPNKVGINSVCNLIDMYSCYQQIIHDPKVKDEEIIFDFTPSVAPGGYLWVFPRGNNEANFGLGITSSLDCEKPYKLLNEYREKNYPDAKILREFPGCVSVNQLSRMYTDRVMVIGDSARAADPITGGGIDNALRTANFAAIVANSVLKGKDFSAKRMSQYQELVEKDNSYSIKKQNQLREMILKMSEEELDQFFTSAINLFNGKKILSTDFYSTIYSFKSSFKAIGMVINFMGSLMKDKYLLKVIMRLMWK</sequence>
<evidence type="ECO:0000256" key="4">
    <source>
        <dbReference type="ARBA" id="ARBA00022827"/>
    </source>
</evidence>
<feature type="domain" description="MnmG N-terminal" evidence="9">
    <location>
        <begin position="6"/>
        <end position="150"/>
    </location>
</feature>
<dbReference type="InterPro" id="IPR011777">
    <property type="entry name" value="Geranylgeranyl_Rdtase_fam"/>
</dbReference>
<evidence type="ECO:0000313" key="11">
    <source>
        <dbReference type="EMBL" id="HFK23909.1"/>
    </source>
</evidence>
<dbReference type="GO" id="GO:0008654">
    <property type="term" value="P:phospholipid biosynthetic process"/>
    <property type="evidence" value="ECO:0007669"/>
    <property type="project" value="UniProtKB-KW"/>
</dbReference>
<dbReference type="Gene3D" id="3.50.50.60">
    <property type="entry name" value="FAD/NAD(P)-binding domain"/>
    <property type="match status" value="1"/>
</dbReference>
<dbReference type="PANTHER" id="PTHR42685">
    <property type="entry name" value="GERANYLGERANYL DIPHOSPHATE REDUCTASE"/>
    <property type="match status" value="1"/>
</dbReference>
<keyword evidence="3" id="KW-0285">Flavoprotein</keyword>
<dbReference type="InterPro" id="IPR050407">
    <property type="entry name" value="Geranylgeranyl_reductase"/>
</dbReference>
<evidence type="ECO:0000256" key="8">
    <source>
        <dbReference type="ARBA" id="ARBA00023264"/>
    </source>
</evidence>
<evidence type="ECO:0000259" key="9">
    <source>
        <dbReference type="Pfam" id="PF01134"/>
    </source>
</evidence>
<dbReference type="PRINTS" id="PR00420">
    <property type="entry name" value="RNGMNOXGNASE"/>
</dbReference>
<evidence type="ECO:0000259" key="10">
    <source>
        <dbReference type="Pfam" id="PF22578"/>
    </source>
</evidence>
<dbReference type="EMBL" id="DSTT01000005">
    <property type="protein sequence ID" value="HFK23909.1"/>
    <property type="molecule type" value="Genomic_DNA"/>
</dbReference>
<feature type="domain" description="Digeranylgeranylglycerophospholipid reductase catalytic" evidence="10">
    <location>
        <begin position="168"/>
        <end position="243"/>
    </location>
</feature>
<keyword evidence="5" id="KW-0560">Oxidoreductase</keyword>
<dbReference type="InterPro" id="IPR054715">
    <property type="entry name" value="GGR_cat"/>
</dbReference>
<evidence type="ECO:0000256" key="6">
    <source>
        <dbReference type="ARBA" id="ARBA00023098"/>
    </source>
</evidence>
<dbReference type="InterPro" id="IPR036188">
    <property type="entry name" value="FAD/NAD-bd_sf"/>
</dbReference>
<gene>
    <name evidence="11" type="ORF">ENS15_04580</name>
</gene>
<evidence type="ECO:0000256" key="7">
    <source>
        <dbReference type="ARBA" id="ARBA00023209"/>
    </source>
</evidence>
<keyword evidence="6" id="KW-0443">Lipid metabolism</keyword>
<keyword evidence="8" id="KW-1208">Phospholipid metabolism</keyword>
<dbReference type="AlphaFoldDB" id="A0A7C3J6I5"/>
<keyword evidence="2" id="KW-0444">Lipid biosynthesis</keyword>
<evidence type="ECO:0000256" key="3">
    <source>
        <dbReference type="ARBA" id="ARBA00022630"/>
    </source>
</evidence>
<keyword evidence="7" id="KW-0594">Phospholipid biosynthesis</keyword>
<evidence type="ECO:0000256" key="5">
    <source>
        <dbReference type="ARBA" id="ARBA00023002"/>
    </source>
</evidence>
<dbReference type="PANTHER" id="PTHR42685:SF18">
    <property type="entry name" value="DIGERANYLGERANYLGLYCEROPHOSPHOLIPID REDUCTASE"/>
    <property type="match status" value="1"/>
</dbReference>
<dbReference type="NCBIfam" id="TIGR02032">
    <property type="entry name" value="GG-red-SF"/>
    <property type="match status" value="1"/>
</dbReference>
<comment type="cofactor">
    <cofactor evidence="1">
        <name>FAD</name>
        <dbReference type="ChEBI" id="CHEBI:57692"/>
    </cofactor>
</comment>
<dbReference type="InterPro" id="IPR040131">
    <property type="entry name" value="MnmG_N"/>
</dbReference>
<name>A0A7C3J6I5_UNCW3</name>
<accession>A0A7C3J6I5</accession>
<keyword evidence="4" id="KW-0274">FAD</keyword>